<evidence type="ECO:0000313" key="3">
    <source>
        <dbReference type="Proteomes" id="UP000009375"/>
    </source>
</evidence>
<dbReference type="AlphaFoldDB" id="D2EGB1"/>
<reference evidence="1" key="2">
    <citation type="submission" date="2016-10" db="EMBL/GenBank/DDBJ databases">
        <title>New CRISPR-Cas systems from uncultivated microbes.</title>
        <authorList>
            <person name="Burstein D."/>
            <person name="Harrington L.B."/>
            <person name="Strutt S.C."/>
            <person name="Probst A.J."/>
            <person name="Anantharaman K."/>
            <person name="Thomas B.C."/>
            <person name="Doudna J.A."/>
            <person name="Banfield J.F."/>
        </authorList>
    </citation>
    <scope>NUCLEOTIDE SEQUENCE</scope>
    <source>
        <strain evidence="1">ARMAN-4</strain>
    </source>
</reference>
<organism evidence="2 3">
    <name type="scientific">Candidatus Parvarchaeum acidiphilum ARMAN-4</name>
    <dbReference type="NCBI Taxonomy" id="662760"/>
    <lineage>
        <taxon>Archaea</taxon>
        <taxon>Candidatus Parvarchaeota</taxon>
        <taxon>Candidatus Parvarchaeum</taxon>
    </lineage>
</organism>
<evidence type="ECO:0000313" key="2">
    <source>
        <dbReference type="EMBL" id="EEZ92614.1"/>
    </source>
</evidence>
<evidence type="ECO:0000313" key="1">
    <source>
        <dbReference type="EMBL" id="APG80644.1"/>
    </source>
</evidence>
<accession>D2EGB1</accession>
<reference evidence="2 3" key="1">
    <citation type="journal article" date="2010" name="Proc. Natl. Acad. Sci. U.S.A.">
        <title>Enigmatic, ultrasmall, uncultivated Archaea.</title>
        <authorList>
            <person name="Baker B.J."/>
            <person name="Comolli L.R."/>
            <person name="Dick G.J."/>
            <person name="Hauser L.J."/>
            <person name="Hyatt D."/>
            <person name="Dill B.D."/>
            <person name="Land M.L."/>
            <person name="Verberkmoes N.C."/>
            <person name="Hettich R.L."/>
            <person name="Banfield J.F."/>
        </authorList>
    </citation>
    <scope>NUCLEOTIDE SEQUENCE [LARGE SCALE GENOMIC DNA]</scope>
</reference>
<proteinExistence type="predicted"/>
<dbReference type="Proteomes" id="UP000009375">
    <property type="component" value="Unassembled WGS sequence"/>
</dbReference>
<sequence>MEKQEKTTAMLLTPFDIEEKLSKFGFGIDENGFVIDIKTKQLVKANDGGVINIYKDKDFAFISGHSRIFVRDIADYVEYLSDKSKLKF</sequence>
<accession>A0A1L3KS39</accession>
<dbReference type="EMBL" id="KY040241">
    <property type="protein sequence ID" value="APG80644.1"/>
    <property type="molecule type" value="Genomic_DNA"/>
</dbReference>
<gene>
    <name evidence="2" type="ORF">BJBARM4_0811</name>
</gene>
<name>D2EGB1_PARA4</name>
<dbReference type="EMBL" id="GG730070">
    <property type="protein sequence ID" value="EEZ92614.1"/>
    <property type="molecule type" value="Genomic_DNA"/>
</dbReference>
<protein>
    <submittedName>
        <fullName evidence="2">Uncharacterized protein</fullName>
    </submittedName>
</protein>